<feature type="region of interest" description="Disordered" evidence="1">
    <location>
        <begin position="351"/>
        <end position="391"/>
    </location>
</feature>
<reference evidence="2 3" key="1">
    <citation type="submission" date="2019-03" db="EMBL/GenBank/DDBJ databases">
        <title>Cellulosimicrobium funkei JCM14302 Assembly.</title>
        <authorList>
            <person name="Dou T."/>
        </authorList>
    </citation>
    <scope>NUCLEOTIDE SEQUENCE [LARGE SCALE GENOMIC DNA]</scope>
    <source>
        <strain evidence="2 3">JCM 14302</strain>
    </source>
</reference>
<organism evidence="2 3">
    <name type="scientific">Cellulosimicrobium funkei</name>
    <dbReference type="NCBI Taxonomy" id="264251"/>
    <lineage>
        <taxon>Bacteria</taxon>
        <taxon>Bacillati</taxon>
        <taxon>Actinomycetota</taxon>
        <taxon>Actinomycetes</taxon>
        <taxon>Micrococcales</taxon>
        <taxon>Promicromonosporaceae</taxon>
        <taxon>Cellulosimicrobium</taxon>
    </lineage>
</organism>
<feature type="compositionally biased region" description="Gly residues" evidence="1">
    <location>
        <begin position="89"/>
        <end position="109"/>
    </location>
</feature>
<gene>
    <name evidence="2" type="ORF">E1O70_15815</name>
</gene>
<dbReference type="RefSeq" id="WP_061268711.1">
    <property type="nucleotide sequence ID" value="NZ_SOZH01000009.1"/>
</dbReference>
<proteinExistence type="predicted"/>
<accession>A0A4Y8R0L1</accession>
<dbReference type="EMBL" id="SOZH01000009">
    <property type="protein sequence ID" value="TFF06617.1"/>
    <property type="molecule type" value="Genomic_DNA"/>
</dbReference>
<evidence type="ECO:0000313" key="2">
    <source>
        <dbReference type="EMBL" id="TFF06617.1"/>
    </source>
</evidence>
<sequence length="391" mass="38933">MSFYGADVAALRGLADTFQGESAKLEATTSALRAAVTSTPWAGPDAEALRARWHGEMQAALRAASTLLDDGAQKLRVQAEQQDSASAVDGGGSSGGGAGGGGGGGGIPGLPGDRTLPDLPPMTEQQEPPTIVATEHVTYEQGIGAGPGEGSAGFEYRIDELSDGTFRVTQLAGGSLGVGEGTPTPYVEGHVNEHGVNLGAQAGASGGAVLNVGSEYTFASQEEVDAFLAYQQRQTMHYMGPELGSYVPPRPDATIVEAGAYATGSAGGAVVPLAGGRAEVEVEGLVGTRVDNNTGTTTVYVRGDAGAGIEGTGIVPGSTDLGGPGVYAITYDASGNVVPNPPSSLITTPPGGTVVKEQGAGFSAGTPLPVVGGGSVSVGGSRTRTEYPEQG</sequence>
<evidence type="ECO:0000313" key="3">
    <source>
        <dbReference type="Proteomes" id="UP000298003"/>
    </source>
</evidence>
<dbReference type="Gene3D" id="1.10.287.1060">
    <property type="entry name" value="ESAT-6-like"/>
    <property type="match status" value="1"/>
</dbReference>
<dbReference type="Proteomes" id="UP000298003">
    <property type="component" value="Unassembled WGS sequence"/>
</dbReference>
<comment type="caution">
    <text evidence="2">The sequence shown here is derived from an EMBL/GenBank/DDBJ whole genome shotgun (WGS) entry which is preliminary data.</text>
</comment>
<keyword evidence="3" id="KW-1185">Reference proteome</keyword>
<protein>
    <recommendedName>
        <fullName evidence="4">WXG100 family type VII secretion target</fullName>
    </recommendedName>
</protein>
<dbReference type="AlphaFoldDB" id="A0A4Y8R0L1"/>
<evidence type="ECO:0000256" key="1">
    <source>
        <dbReference type="SAM" id="MobiDB-lite"/>
    </source>
</evidence>
<dbReference type="GeneID" id="95685954"/>
<feature type="region of interest" description="Disordered" evidence="1">
    <location>
        <begin position="76"/>
        <end position="126"/>
    </location>
</feature>
<name>A0A4Y8R0L1_9MICO</name>
<evidence type="ECO:0008006" key="4">
    <source>
        <dbReference type="Google" id="ProtNLM"/>
    </source>
</evidence>